<feature type="transmembrane region" description="Helical" evidence="9">
    <location>
        <begin position="42"/>
        <end position="64"/>
    </location>
</feature>
<accession>A0A1D1VE72</accession>
<dbReference type="GO" id="GO:0005886">
    <property type="term" value="C:plasma membrane"/>
    <property type="evidence" value="ECO:0007669"/>
    <property type="project" value="UniProtKB-SubCell"/>
</dbReference>
<evidence type="ECO:0000256" key="1">
    <source>
        <dbReference type="ARBA" id="ARBA00004651"/>
    </source>
</evidence>
<keyword evidence="12" id="KW-1185">Reference proteome</keyword>
<keyword evidence="2" id="KW-1003">Cell membrane</keyword>
<evidence type="ECO:0000256" key="7">
    <source>
        <dbReference type="ARBA" id="ARBA00023170"/>
    </source>
</evidence>
<feature type="transmembrane region" description="Helical" evidence="9">
    <location>
        <begin position="76"/>
        <end position="101"/>
    </location>
</feature>
<keyword evidence="7" id="KW-0675">Receptor</keyword>
<dbReference type="PROSITE" id="PS50262">
    <property type="entry name" value="G_PROTEIN_RECEP_F1_2"/>
    <property type="match status" value="1"/>
</dbReference>
<keyword evidence="5" id="KW-0297">G-protein coupled receptor</keyword>
<dbReference type="GO" id="GO:0007268">
    <property type="term" value="P:chemical synaptic transmission"/>
    <property type="evidence" value="ECO:0007669"/>
    <property type="project" value="TreeGrafter"/>
</dbReference>
<evidence type="ECO:0000256" key="6">
    <source>
        <dbReference type="ARBA" id="ARBA00023136"/>
    </source>
</evidence>
<keyword evidence="3 9" id="KW-0812">Transmembrane</keyword>
<organism evidence="11 12">
    <name type="scientific">Ramazzottius varieornatus</name>
    <name type="common">Water bear</name>
    <name type="synonym">Tardigrade</name>
    <dbReference type="NCBI Taxonomy" id="947166"/>
    <lineage>
        <taxon>Eukaryota</taxon>
        <taxon>Metazoa</taxon>
        <taxon>Ecdysozoa</taxon>
        <taxon>Tardigrada</taxon>
        <taxon>Eutardigrada</taxon>
        <taxon>Parachela</taxon>
        <taxon>Hypsibioidea</taxon>
        <taxon>Ramazzottiidae</taxon>
        <taxon>Ramazzottius</taxon>
    </lineage>
</organism>
<dbReference type="PANTHER" id="PTHR24247">
    <property type="entry name" value="5-HYDROXYTRYPTAMINE RECEPTOR"/>
    <property type="match status" value="1"/>
</dbReference>
<dbReference type="InterPro" id="IPR017452">
    <property type="entry name" value="GPCR_Rhodpsn_7TM"/>
</dbReference>
<dbReference type="OrthoDB" id="5825164at2759"/>
<comment type="caution">
    <text evidence="11">The sequence shown here is derived from an EMBL/GenBank/DDBJ whole genome shotgun (WGS) entry which is preliminary data.</text>
</comment>
<dbReference type="Proteomes" id="UP000186922">
    <property type="component" value="Unassembled WGS sequence"/>
</dbReference>
<dbReference type="EMBL" id="BDGG01000005">
    <property type="protein sequence ID" value="GAU99931.1"/>
    <property type="molecule type" value="Genomic_DNA"/>
</dbReference>
<dbReference type="AlphaFoldDB" id="A0A1D1VE72"/>
<dbReference type="GO" id="GO:0030594">
    <property type="term" value="F:neurotransmitter receptor activity"/>
    <property type="evidence" value="ECO:0007669"/>
    <property type="project" value="TreeGrafter"/>
</dbReference>
<dbReference type="GO" id="GO:0007187">
    <property type="term" value="P:G protein-coupled receptor signaling pathway, coupled to cyclic nucleotide second messenger"/>
    <property type="evidence" value="ECO:0007669"/>
    <property type="project" value="TreeGrafter"/>
</dbReference>
<evidence type="ECO:0000256" key="4">
    <source>
        <dbReference type="ARBA" id="ARBA00022989"/>
    </source>
</evidence>
<evidence type="ECO:0000313" key="12">
    <source>
        <dbReference type="Proteomes" id="UP000186922"/>
    </source>
</evidence>
<evidence type="ECO:0000313" key="11">
    <source>
        <dbReference type="EMBL" id="GAU99931.1"/>
    </source>
</evidence>
<keyword evidence="4 9" id="KW-1133">Transmembrane helix</keyword>
<feature type="transmembrane region" description="Helical" evidence="9">
    <location>
        <begin position="116"/>
        <end position="142"/>
    </location>
</feature>
<dbReference type="GO" id="GO:0030425">
    <property type="term" value="C:dendrite"/>
    <property type="evidence" value="ECO:0007669"/>
    <property type="project" value="TreeGrafter"/>
</dbReference>
<dbReference type="CDD" id="cd00637">
    <property type="entry name" value="7tm_classA_rhodopsin-like"/>
    <property type="match status" value="1"/>
</dbReference>
<evidence type="ECO:0000256" key="8">
    <source>
        <dbReference type="ARBA" id="ARBA00023224"/>
    </source>
</evidence>
<dbReference type="SUPFAM" id="SSF81321">
    <property type="entry name" value="Family A G protein-coupled receptor-like"/>
    <property type="match status" value="1"/>
</dbReference>
<feature type="domain" description="G-protein coupled receptors family 1 profile" evidence="10">
    <location>
        <begin position="55"/>
        <end position="344"/>
    </location>
</feature>
<proteinExistence type="predicted"/>
<evidence type="ECO:0000256" key="9">
    <source>
        <dbReference type="SAM" id="Phobius"/>
    </source>
</evidence>
<feature type="transmembrane region" description="Helical" evidence="9">
    <location>
        <begin position="154"/>
        <end position="178"/>
    </location>
</feature>
<protein>
    <recommendedName>
        <fullName evidence="10">G-protein coupled receptors family 1 profile domain-containing protein</fullName>
    </recommendedName>
</protein>
<keyword evidence="8" id="KW-0807">Transducer</keyword>
<evidence type="ECO:0000256" key="5">
    <source>
        <dbReference type="ARBA" id="ARBA00023040"/>
    </source>
</evidence>
<gene>
    <name evidence="11" type="primary">RvY_10864-1</name>
    <name evidence="11" type="synonym">RvY_10864.1</name>
    <name evidence="11" type="ORF">RvY_10864</name>
</gene>
<comment type="subcellular location">
    <subcellularLocation>
        <location evidence="1">Cell membrane</location>
        <topology evidence="1">Multi-pass membrane protein</topology>
    </subcellularLocation>
</comment>
<reference evidence="11 12" key="1">
    <citation type="journal article" date="2016" name="Nat. Commun.">
        <title>Extremotolerant tardigrade genome and improved radiotolerance of human cultured cells by tardigrade-unique protein.</title>
        <authorList>
            <person name="Hashimoto T."/>
            <person name="Horikawa D.D."/>
            <person name="Saito Y."/>
            <person name="Kuwahara H."/>
            <person name="Kozuka-Hata H."/>
            <person name="Shin-I T."/>
            <person name="Minakuchi Y."/>
            <person name="Ohishi K."/>
            <person name="Motoyama A."/>
            <person name="Aizu T."/>
            <person name="Enomoto A."/>
            <person name="Kondo K."/>
            <person name="Tanaka S."/>
            <person name="Hara Y."/>
            <person name="Koshikawa S."/>
            <person name="Sagara H."/>
            <person name="Miura T."/>
            <person name="Yokobori S."/>
            <person name="Miyagawa K."/>
            <person name="Suzuki Y."/>
            <person name="Kubo T."/>
            <person name="Oyama M."/>
            <person name="Kohara Y."/>
            <person name="Fujiyama A."/>
            <person name="Arakawa K."/>
            <person name="Katayama T."/>
            <person name="Toyoda A."/>
            <person name="Kunieda T."/>
        </authorList>
    </citation>
    <scope>NUCLEOTIDE SEQUENCE [LARGE SCALE GENOMIC DNA]</scope>
    <source>
        <strain evidence="11 12">YOKOZUNA-1</strain>
    </source>
</reference>
<sequence>MSNLNASLGTVLIHSSSPANVTANLTYNRTTAEHAGSWTLGPSLTLFTILAGTLFNISLLTLFAKRPTLRTPFGVYLMNLIIANTAMACLWEPITLIQFYYSSWTMGYGACVFRQFLAWIIEAAVNWSHFLIAVNRFWAVIFPVSYHHRHHTKFAFATCISAWLAINITIVPTILTIAKLTDPDKNGKRKCTLDTDPIGGWGPVSQLVVYDLPLVFIVALYPLIFYKSFIATRHRRRRIRAANEATMNATKPASDTIEIDGSMVKSTMASRKAPAVGCCGRPQHGSVSGFVTLTLTTLSAMTCLAPSEVYFTLLLVFDTELSAEYYATVKLMQSLTVIFDPILIVLANPELRTLFRRYITCGT</sequence>
<feature type="transmembrane region" description="Helical" evidence="9">
    <location>
        <begin position="207"/>
        <end position="230"/>
    </location>
</feature>
<dbReference type="PANTHER" id="PTHR24247:SF202">
    <property type="entry name" value="5-HYDROXYTRYPTAMINE RECEPTOR 1"/>
    <property type="match status" value="1"/>
</dbReference>
<dbReference type="STRING" id="947166.A0A1D1VE72"/>
<evidence type="ECO:0000259" key="10">
    <source>
        <dbReference type="PROSITE" id="PS50262"/>
    </source>
</evidence>
<keyword evidence="6 9" id="KW-0472">Membrane</keyword>
<dbReference type="InterPro" id="IPR000276">
    <property type="entry name" value="GPCR_Rhodpsn"/>
</dbReference>
<name>A0A1D1VE72_RAMVA</name>
<dbReference type="GO" id="GO:0004993">
    <property type="term" value="F:G protein-coupled serotonin receptor activity"/>
    <property type="evidence" value="ECO:0007669"/>
    <property type="project" value="TreeGrafter"/>
</dbReference>
<evidence type="ECO:0000256" key="2">
    <source>
        <dbReference type="ARBA" id="ARBA00022475"/>
    </source>
</evidence>
<evidence type="ECO:0000256" key="3">
    <source>
        <dbReference type="ARBA" id="ARBA00022692"/>
    </source>
</evidence>
<dbReference type="Pfam" id="PF00001">
    <property type="entry name" value="7tm_1"/>
    <property type="match status" value="1"/>
</dbReference>
<dbReference type="GO" id="GO:0045202">
    <property type="term" value="C:synapse"/>
    <property type="evidence" value="ECO:0007669"/>
    <property type="project" value="GOC"/>
</dbReference>
<dbReference type="Gene3D" id="1.20.1070.10">
    <property type="entry name" value="Rhodopsin 7-helix transmembrane proteins"/>
    <property type="match status" value="1"/>
</dbReference>